<keyword evidence="1" id="KW-1133">Transmembrane helix</keyword>
<keyword evidence="3" id="KW-1185">Reference proteome</keyword>
<sequence>MLTLNMTKRIVVFILGQFIMALGVSLSVKANLGVSPISCVPYVYSLTLPLSLGELTILLNLIFIAMQMAVLRKNYQWIQSLFNSLP</sequence>
<keyword evidence="1" id="KW-0472">Membrane</keyword>
<evidence type="ECO:0000313" key="3">
    <source>
        <dbReference type="Proteomes" id="UP000196005"/>
    </source>
</evidence>
<proteinExistence type="predicted"/>
<name>A0A1Y0HIE5_9BACT</name>
<dbReference type="Proteomes" id="UP000196005">
    <property type="component" value="Chromosome"/>
</dbReference>
<dbReference type="InterPro" id="IPR038750">
    <property type="entry name" value="YczE/YyaS-like"/>
</dbReference>
<dbReference type="KEGG" id="suls:Sdiek1_0564"/>
<accession>A0A1Y0HIE5</accession>
<protein>
    <submittedName>
        <fullName evidence="2">Uncharacterized protein</fullName>
    </submittedName>
</protein>
<evidence type="ECO:0000313" key="2">
    <source>
        <dbReference type="EMBL" id="ARU47740.1"/>
    </source>
</evidence>
<dbReference type="EMBL" id="CP021416">
    <property type="protein sequence ID" value="ARU47740.1"/>
    <property type="molecule type" value="Genomic_DNA"/>
</dbReference>
<gene>
    <name evidence="2" type="ORF">Sdiek1_0564</name>
</gene>
<organism evidence="2 3">
    <name type="scientific">Sulfurospirillum diekertiae</name>
    <dbReference type="NCBI Taxonomy" id="1854492"/>
    <lineage>
        <taxon>Bacteria</taxon>
        <taxon>Pseudomonadati</taxon>
        <taxon>Campylobacterota</taxon>
        <taxon>Epsilonproteobacteria</taxon>
        <taxon>Campylobacterales</taxon>
        <taxon>Sulfurospirillaceae</taxon>
        <taxon>Sulfurospirillum</taxon>
    </lineage>
</organism>
<keyword evidence="1" id="KW-0812">Transmembrane</keyword>
<dbReference type="PANTHER" id="PTHR40078">
    <property type="entry name" value="INTEGRAL MEMBRANE PROTEIN-RELATED"/>
    <property type="match status" value="1"/>
</dbReference>
<evidence type="ECO:0000256" key="1">
    <source>
        <dbReference type="SAM" id="Phobius"/>
    </source>
</evidence>
<dbReference type="Pfam" id="PF19700">
    <property type="entry name" value="DUF6198"/>
    <property type="match status" value="1"/>
</dbReference>
<dbReference type="PANTHER" id="PTHR40078:SF1">
    <property type="entry name" value="INTEGRAL MEMBRANE PROTEIN"/>
    <property type="match status" value="1"/>
</dbReference>
<dbReference type="AlphaFoldDB" id="A0A1Y0HIE5"/>
<dbReference type="RefSeq" id="WP_202819579.1">
    <property type="nucleotide sequence ID" value="NZ_CP021416.1"/>
</dbReference>
<reference evidence="3" key="1">
    <citation type="submission" date="2017-05" db="EMBL/GenBank/DDBJ databases">
        <title>Dechlorination kinetics govern the competition between two new strains of the genus Sulfurospirillum.</title>
        <authorList>
            <person name="Buttet G.F."/>
            <person name="Murray A.M."/>
            <person name="Goris T."/>
            <person name="Burion M."/>
            <person name="Lin B."/>
            <person name="Rolle M."/>
            <person name="Maillard J."/>
        </authorList>
    </citation>
    <scope>NUCLEOTIDE SEQUENCE [LARGE SCALE GENOMIC DNA]</scope>
    <source>
        <strain evidence="3">SL2-1</strain>
    </source>
</reference>
<feature type="transmembrane region" description="Helical" evidence="1">
    <location>
        <begin position="43"/>
        <end position="66"/>
    </location>
</feature>